<proteinExistence type="predicted"/>
<reference evidence="1" key="1">
    <citation type="submission" date="2017-05" db="UniProtKB">
        <authorList>
            <consortium name="EnsemblMetazoa"/>
        </authorList>
    </citation>
    <scope>IDENTIFICATION</scope>
</reference>
<name>A0A1X7UW34_AMPQE</name>
<dbReference type="InParanoid" id="A0A1X7UW34"/>
<dbReference type="AlphaFoldDB" id="A0A1X7UW34"/>
<organism evidence="1">
    <name type="scientific">Amphimedon queenslandica</name>
    <name type="common">Sponge</name>
    <dbReference type="NCBI Taxonomy" id="400682"/>
    <lineage>
        <taxon>Eukaryota</taxon>
        <taxon>Metazoa</taxon>
        <taxon>Porifera</taxon>
        <taxon>Demospongiae</taxon>
        <taxon>Heteroscleromorpha</taxon>
        <taxon>Haplosclerida</taxon>
        <taxon>Niphatidae</taxon>
        <taxon>Amphimedon</taxon>
    </lineage>
</organism>
<protein>
    <submittedName>
        <fullName evidence="1">Uncharacterized protein</fullName>
    </submittedName>
</protein>
<accession>A0A1X7UW34</accession>
<evidence type="ECO:0000313" key="1">
    <source>
        <dbReference type="EnsemblMetazoa" id="Aqu2.1.32195_001"/>
    </source>
</evidence>
<dbReference type="EnsemblMetazoa" id="Aqu2.1.32195_001">
    <property type="protein sequence ID" value="Aqu2.1.32195_001"/>
    <property type="gene ID" value="Aqu2.1.32195"/>
</dbReference>
<sequence length="124" mass="13891">MSIKSCITEIVSEESIEVVTAVTQTVLLGDELSQAKARIALKVKKIVKVLHQGWKVIWKYFMSDMSAAEHGTIYRIRIELGRSDVGKTKAKLNSCEDFMAVVMHSYITSATMEVLGLKSIEDWP</sequence>